<keyword evidence="2" id="KW-0808">Transferase</keyword>
<dbReference type="Proteomes" id="UP000198802">
    <property type="component" value="Unassembled WGS sequence"/>
</dbReference>
<dbReference type="InterPro" id="IPR023606">
    <property type="entry name" value="CoA-Trfase_III_dom_1_sf"/>
</dbReference>
<dbReference type="Gene3D" id="3.30.1540.10">
    <property type="entry name" value="formyl-coa transferase, domain 3"/>
    <property type="match status" value="1"/>
</dbReference>
<organism evidence="2 3">
    <name type="scientific">Parafrankia irregularis</name>
    <dbReference type="NCBI Taxonomy" id="795642"/>
    <lineage>
        <taxon>Bacteria</taxon>
        <taxon>Bacillati</taxon>
        <taxon>Actinomycetota</taxon>
        <taxon>Actinomycetes</taxon>
        <taxon>Frankiales</taxon>
        <taxon>Frankiaceae</taxon>
        <taxon>Parafrankia</taxon>
    </lineage>
</organism>
<sequence>MPETVTPLAGVRIIECSMLGPAAVTTALADLGAEVIKVEPPQGDYVRSMTWPIVDGTSLMHLHVNRGKRGIVLDLRTPGGRAVFLDLVRGADAVVEAMRPGGLARRGLGFEALRAVNPAIVLLTISGYGLTGPYKDYPSHGVAYDTWAGVVTPVVDDDGFTAIPEHVSLGINAGPLYGSLGILAGILAARATGVGRWLEVAQSDAAAAVDWLRSETHRAYERPPHEVTGNASDGGRRRLPGTAGMAEGVRYNIYASSDGHVLFMASEREFWRNFCVGVGRADLFDRYPGERYADHAAGNIALRRELRAVFLTRTSAEWIAFGGRVNTPIAPVNTPRTLADDPQFADRLPWIPRESLGADQLPIPIRIVDGDLPHPARAPRVGEHTAEVLRDVLGYDDARIDRLRAEGALGRGDARDDTPNRQHTPTPEGAPNPQTARDAQDAPARSPR</sequence>
<dbReference type="InterPro" id="IPR050509">
    <property type="entry name" value="CoA-transferase_III"/>
</dbReference>
<accession>A0A0S4QKC0</accession>
<dbReference type="PANTHER" id="PTHR48228:SF5">
    <property type="entry name" value="ALPHA-METHYLACYL-COA RACEMASE"/>
    <property type="match status" value="1"/>
</dbReference>
<evidence type="ECO:0000313" key="3">
    <source>
        <dbReference type="Proteomes" id="UP000198802"/>
    </source>
</evidence>
<proteinExistence type="predicted"/>
<dbReference type="SUPFAM" id="SSF89796">
    <property type="entry name" value="CoA-transferase family III (CaiB/BaiF)"/>
    <property type="match status" value="1"/>
</dbReference>
<feature type="region of interest" description="Disordered" evidence="1">
    <location>
        <begin position="406"/>
        <end position="448"/>
    </location>
</feature>
<evidence type="ECO:0000313" key="2">
    <source>
        <dbReference type="EMBL" id="CUU56085.1"/>
    </source>
</evidence>
<dbReference type="GO" id="GO:0016740">
    <property type="term" value="F:transferase activity"/>
    <property type="evidence" value="ECO:0007669"/>
    <property type="project" value="UniProtKB-KW"/>
</dbReference>
<dbReference type="Pfam" id="PF02515">
    <property type="entry name" value="CoA_transf_3"/>
    <property type="match status" value="1"/>
</dbReference>
<dbReference type="RefSeq" id="WP_242666205.1">
    <property type="nucleotide sequence ID" value="NZ_FAOZ01000006.1"/>
</dbReference>
<reference evidence="3" key="1">
    <citation type="submission" date="2015-11" db="EMBL/GenBank/DDBJ databases">
        <authorList>
            <person name="Varghese N."/>
        </authorList>
    </citation>
    <scope>NUCLEOTIDE SEQUENCE [LARGE SCALE GENOMIC DNA]</scope>
    <source>
        <strain evidence="3">DSM 45899</strain>
    </source>
</reference>
<dbReference type="InterPro" id="IPR003673">
    <property type="entry name" value="CoA-Trfase_fam_III"/>
</dbReference>
<dbReference type="PANTHER" id="PTHR48228">
    <property type="entry name" value="SUCCINYL-COA--D-CITRAMALATE COA-TRANSFERASE"/>
    <property type="match status" value="1"/>
</dbReference>
<evidence type="ECO:0000256" key="1">
    <source>
        <dbReference type="SAM" id="MobiDB-lite"/>
    </source>
</evidence>
<dbReference type="EMBL" id="FAOZ01000006">
    <property type="protein sequence ID" value="CUU56085.1"/>
    <property type="molecule type" value="Genomic_DNA"/>
</dbReference>
<protein>
    <submittedName>
        <fullName evidence="2">Crotonobetainyl-CoA:carnitine CoA-transferase CaiB</fullName>
    </submittedName>
</protein>
<name>A0A0S4QKC0_9ACTN</name>
<dbReference type="AlphaFoldDB" id="A0A0S4QKC0"/>
<gene>
    <name evidence="2" type="ORF">Ga0074812_106340</name>
</gene>
<dbReference type="InterPro" id="IPR044855">
    <property type="entry name" value="CoA-Trfase_III_dom3_sf"/>
</dbReference>
<dbReference type="Gene3D" id="3.40.50.10540">
    <property type="entry name" value="Crotonobetainyl-coa:carnitine coa-transferase, domain 1"/>
    <property type="match status" value="1"/>
</dbReference>
<keyword evidence="3" id="KW-1185">Reference proteome</keyword>